<dbReference type="EMBL" id="LNYC01000001">
    <property type="protein sequence ID" value="KTD04838.1"/>
    <property type="molecule type" value="Genomic_DNA"/>
</dbReference>
<dbReference type="InterPro" id="IPR003399">
    <property type="entry name" value="Mce/MlaD"/>
</dbReference>
<dbReference type="PANTHER" id="PTHR33371:SF4">
    <property type="entry name" value="INTERMEMBRANE PHOSPHOLIPID TRANSPORT SYSTEM BINDING PROTEIN MLAD"/>
    <property type="match status" value="1"/>
</dbReference>
<protein>
    <submittedName>
        <fullName evidence="1">Putative transmembrane protein</fullName>
    </submittedName>
</protein>
<keyword evidence="1" id="KW-0812">Transmembrane</keyword>
<evidence type="ECO:0000313" key="2">
    <source>
        <dbReference type="Proteomes" id="UP000054785"/>
    </source>
</evidence>
<dbReference type="Pfam" id="PF02470">
    <property type="entry name" value="MlaD"/>
    <property type="match status" value="1"/>
</dbReference>
<name>A0A0W0UAV1_9GAMM</name>
<sequence length="249" mass="27858">MRRERYHTTTGLFVAGALTLLLVGSALFYHIALQAREQTFVLLFKGSLRGLEATAPVKYRGVKIGEVSAIEITENIERHKVEIPVYVRFFVKKKLGFSQDPIQLLIRSGFVADLSKPNFLSGLADIELVKNPPPRPKYEKTYYYGYPVFPTRNTTEKYTTLDEALTAAKETLEAIQKLVSSAEVRDTINAARLMADSLSALSTDMQASLPAVIRTFTQSLDRISSAAYSTQTLTDYLSRNPEALIRGKR</sequence>
<keyword evidence="2" id="KW-1185">Reference proteome</keyword>
<comment type="caution">
    <text evidence="1">The sequence shown here is derived from an EMBL/GenBank/DDBJ whole genome shotgun (WGS) entry which is preliminary data.</text>
</comment>
<dbReference type="Proteomes" id="UP000054785">
    <property type="component" value="Unassembled WGS sequence"/>
</dbReference>
<dbReference type="AlphaFoldDB" id="A0A0W0UAV1"/>
<organism evidence="1 2">
    <name type="scientific">Legionella geestiana</name>
    <dbReference type="NCBI Taxonomy" id="45065"/>
    <lineage>
        <taxon>Bacteria</taxon>
        <taxon>Pseudomonadati</taxon>
        <taxon>Pseudomonadota</taxon>
        <taxon>Gammaproteobacteria</taxon>
        <taxon>Legionellales</taxon>
        <taxon>Legionellaceae</taxon>
        <taxon>Legionella</taxon>
    </lineage>
</organism>
<evidence type="ECO:0000313" key="1">
    <source>
        <dbReference type="EMBL" id="KTD04838.1"/>
    </source>
</evidence>
<dbReference type="OrthoDB" id="9806984at2"/>
<dbReference type="STRING" id="45065.Lgee_0022"/>
<dbReference type="PANTHER" id="PTHR33371">
    <property type="entry name" value="INTERMEMBRANE PHOSPHOLIPID TRANSPORT SYSTEM BINDING PROTEIN MLAD-RELATED"/>
    <property type="match status" value="1"/>
</dbReference>
<dbReference type="RefSeq" id="WP_051551037.1">
    <property type="nucleotide sequence ID" value="NZ_CAAAHN010000003.1"/>
</dbReference>
<dbReference type="InterPro" id="IPR052336">
    <property type="entry name" value="MlaD_Phospholipid_Transporter"/>
</dbReference>
<accession>A0A0W0UAV1</accession>
<keyword evidence="1" id="KW-0472">Membrane</keyword>
<gene>
    <name evidence="1" type="ORF">Lgee_0022</name>
</gene>
<dbReference type="PATRIC" id="fig|45065.4.peg.25"/>
<reference evidence="1 2" key="1">
    <citation type="submission" date="2015-11" db="EMBL/GenBank/DDBJ databases">
        <title>Genomic analysis of 38 Legionella species identifies large and diverse effector repertoires.</title>
        <authorList>
            <person name="Burstein D."/>
            <person name="Amaro F."/>
            <person name="Zusman T."/>
            <person name="Lifshitz Z."/>
            <person name="Cohen O."/>
            <person name="Gilbert J.A."/>
            <person name="Pupko T."/>
            <person name="Shuman H.A."/>
            <person name="Segal G."/>
        </authorList>
    </citation>
    <scope>NUCLEOTIDE SEQUENCE [LARGE SCALE GENOMIC DNA]</scope>
    <source>
        <strain evidence="1 2">ATCC 49504</strain>
    </source>
</reference>
<proteinExistence type="predicted"/>